<keyword evidence="3" id="KW-0472">Membrane</keyword>
<comment type="catalytic activity">
    <reaction evidence="4">
        <text>a 1,2-diacyl-sn-glycero-3-phospho-(1D-myo-inositol-3,5-bisphosphate) + H2O = a 1,2-diacyl-sn-glycero-3-phospho-(1D-myo-inositol-3-phosphate) + phosphate</text>
        <dbReference type="Rhea" id="RHEA:32955"/>
        <dbReference type="ChEBI" id="CHEBI:15377"/>
        <dbReference type="ChEBI" id="CHEBI:43474"/>
        <dbReference type="ChEBI" id="CHEBI:57923"/>
        <dbReference type="ChEBI" id="CHEBI:58088"/>
    </reaction>
</comment>
<feature type="region of interest" description="Disordered" evidence="6">
    <location>
        <begin position="797"/>
        <end position="823"/>
    </location>
</feature>
<evidence type="ECO:0000256" key="6">
    <source>
        <dbReference type="SAM" id="MobiDB-lite"/>
    </source>
</evidence>
<dbReference type="EMBL" id="CP144746">
    <property type="protein sequence ID" value="WVZ55706.1"/>
    <property type="molecule type" value="Genomic_DNA"/>
</dbReference>
<evidence type="ECO:0000256" key="1">
    <source>
        <dbReference type="ARBA" id="ARBA00004148"/>
    </source>
</evidence>
<gene>
    <name evidence="8" type="ORF">U9M48_006333</name>
</gene>
<name>A0AAQ3PSY2_PASNO</name>
<evidence type="ECO:0000256" key="3">
    <source>
        <dbReference type="ARBA" id="ARBA00023136"/>
    </source>
</evidence>
<dbReference type="Pfam" id="PF02383">
    <property type="entry name" value="Syja_N"/>
    <property type="match status" value="1"/>
</dbReference>
<accession>A0AAQ3PSY2</accession>
<dbReference type="PANTHER" id="PTHR45738">
    <property type="entry name" value="POLYPHOSPHOINOSITIDE PHOSPHATASE"/>
    <property type="match status" value="1"/>
</dbReference>
<dbReference type="GO" id="GO:0043813">
    <property type="term" value="F:phosphatidylinositol-3,5-bisphosphate 5-phosphatase activity"/>
    <property type="evidence" value="ECO:0007669"/>
    <property type="project" value="InterPro"/>
</dbReference>
<evidence type="ECO:0000256" key="2">
    <source>
        <dbReference type="ARBA" id="ARBA00022801"/>
    </source>
</evidence>
<feature type="compositionally biased region" description="Basic and acidic residues" evidence="6">
    <location>
        <begin position="806"/>
        <end position="816"/>
    </location>
</feature>
<keyword evidence="2" id="KW-0378">Hydrolase</keyword>
<comment type="subcellular location">
    <subcellularLocation>
        <location evidence="1">Vacuole membrane</location>
        <topology evidence="1">Peripheral membrane protein</topology>
    </subcellularLocation>
</comment>
<evidence type="ECO:0000259" key="7">
    <source>
        <dbReference type="PROSITE" id="PS50275"/>
    </source>
</evidence>
<feature type="domain" description="SAC" evidence="7">
    <location>
        <begin position="263"/>
        <end position="586"/>
    </location>
</feature>
<comment type="subunit">
    <text evidence="5">Component of the PI(3,5)P2 regulatory complex at least composed of ATG18, SAC/FIG4, FAB1 and VAC14.</text>
</comment>
<feature type="compositionally biased region" description="Basic and acidic residues" evidence="6">
    <location>
        <begin position="491"/>
        <end position="501"/>
    </location>
</feature>
<protein>
    <recommendedName>
        <fullName evidence="7">SAC domain-containing protein</fullName>
    </recommendedName>
</protein>
<keyword evidence="9" id="KW-1185">Reference proteome</keyword>
<dbReference type="InterPro" id="IPR043573">
    <property type="entry name" value="Fig4-like"/>
</dbReference>
<dbReference type="Proteomes" id="UP001341281">
    <property type="component" value="Chromosome 02"/>
</dbReference>
<sequence length="846" mass="95328">MKGAKGMLYELVIEANLDCDFSEKENSRKEKIESQRGNGITETEGQGLAPIISAIGHVSISLAANRPPAPAQTPPPCASAAHLPEPPHRLPSTRLHGEPSTPAPGALFPAPPNPMEAMTGGKFLQKFRLYETRSKFYLIGRDKSRTHWRVLKIDRLEFTELIVEEDPTSYTENECQELLHRIHDGNRLTGGLKFVTKCYGIVGFVKFLGPYYMVVITRRRKVGTICGHEIYSIGKSEMIAIPSVIVWPNVAYSRDENRYKRLLCSVDLSKDFFFSYSYNIMRSLQKNIIEKNTGQVVYETMFVWNEFLTRAIRNHLKNTSWTVALVHGFFKQSRLSVSGKDFWLTLIARRSRHFAGTRFLKRGVNEKGRVANDVETEQIVFEDTPEGIPTQMTSVVQHRGSIPLTREKKPRESLLRAEFAKAIHYINKGLPDDKRLKFLHMDLSKLSRRKGTNVLALLNKVASDVLELTEFLHCKISTSTKPEDASSGDRTVAKPHDDKSSSDQSECAAKLIPLLLQKGVLRTNCIDCLDRTNVAQFAYGFAALGRQLHVLGLTEAPKIELHAPLADDLMDFYERMGDTLAIQYGGSAAHNKIFCEQRGQWKAATQSQELLRTLQRYYNNAYTDHEKQDAINVFLGHFQPQQGKPALWKLDSDQHYNIGRQGTLKEEIGRSFIKRSLSDGNILLENSLPVSKGNIGEGTELLPMQQLDDIREPTDSAPEISICEPNPCSSLNYGPVPGRHSMSEERHDYLKRLGYHELHSSNFLDLDLLSSSGNSCDEEVFERSSLINSPMDVISVESSTSYSEQGHIDEGRDGTDLSRSNSQLSDVRDYSDRFAQWVDNGGMLCY</sequence>
<dbReference type="InterPro" id="IPR002013">
    <property type="entry name" value="SAC_dom"/>
</dbReference>
<feature type="region of interest" description="Disordered" evidence="6">
    <location>
        <begin position="65"/>
        <end position="111"/>
    </location>
</feature>
<feature type="compositionally biased region" description="Pro residues" evidence="6">
    <location>
        <begin position="67"/>
        <end position="77"/>
    </location>
</feature>
<dbReference type="GO" id="GO:0046856">
    <property type="term" value="P:phosphatidylinositol dephosphorylation"/>
    <property type="evidence" value="ECO:0007669"/>
    <property type="project" value="InterPro"/>
</dbReference>
<dbReference type="GO" id="GO:0005774">
    <property type="term" value="C:vacuolar membrane"/>
    <property type="evidence" value="ECO:0007669"/>
    <property type="project" value="UniProtKB-SubCell"/>
</dbReference>
<proteinExistence type="predicted"/>
<evidence type="ECO:0000256" key="5">
    <source>
        <dbReference type="ARBA" id="ARBA00023464"/>
    </source>
</evidence>
<dbReference type="PANTHER" id="PTHR45738:SF3">
    <property type="entry name" value="OS03G0182400 PROTEIN"/>
    <property type="match status" value="1"/>
</dbReference>
<evidence type="ECO:0000313" key="9">
    <source>
        <dbReference type="Proteomes" id="UP001341281"/>
    </source>
</evidence>
<organism evidence="8 9">
    <name type="scientific">Paspalum notatum var. saurae</name>
    <dbReference type="NCBI Taxonomy" id="547442"/>
    <lineage>
        <taxon>Eukaryota</taxon>
        <taxon>Viridiplantae</taxon>
        <taxon>Streptophyta</taxon>
        <taxon>Embryophyta</taxon>
        <taxon>Tracheophyta</taxon>
        <taxon>Spermatophyta</taxon>
        <taxon>Magnoliopsida</taxon>
        <taxon>Liliopsida</taxon>
        <taxon>Poales</taxon>
        <taxon>Poaceae</taxon>
        <taxon>PACMAD clade</taxon>
        <taxon>Panicoideae</taxon>
        <taxon>Andropogonodae</taxon>
        <taxon>Paspaleae</taxon>
        <taxon>Paspalinae</taxon>
        <taxon>Paspalum</taxon>
    </lineage>
</organism>
<dbReference type="AlphaFoldDB" id="A0AAQ3PSY2"/>
<feature type="region of interest" description="Disordered" evidence="6">
    <location>
        <begin position="479"/>
        <end position="504"/>
    </location>
</feature>
<reference evidence="8 9" key="1">
    <citation type="submission" date="2024-02" db="EMBL/GenBank/DDBJ databases">
        <title>High-quality chromosome-scale genome assembly of Pensacola bahiagrass (Paspalum notatum Flugge var. saurae).</title>
        <authorList>
            <person name="Vega J.M."/>
            <person name="Podio M."/>
            <person name="Orjuela J."/>
            <person name="Siena L.A."/>
            <person name="Pessino S.C."/>
            <person name="Combes M.C."/>
            <person name="Mariac C."/>
            <person name="Albertini E."/>
            <person name="Pupilli F."/>
            <person name="Ortiz J.P.A."/>
            <person name="Leblanc O."/>
        </authorList>
    </citation>
    <scope>NUCLEOTIDE SEQUENCE [LARGE SCALE GENOMIC DNA]</scope>
    <source>
        <strain evidence="8">R1</strain>
        <tissue evidence="8">Leaf</tissue>
    </source>
</reference>
<evidence type="ECO:0000256" key="4">
    <source>
        <dbReference type="ARBA" id="ARBA00023337"/>
    </source>
</evidence>
<dbReference type="PROSITE" id="PS50275">
    <property type="entry name" value="SAC"/>
    <property type="match status" value="1"/>
</dbReference>
<evidence type="ECO:0000313" key="8">
    <source>
        <dbReference type="EMBL" id="WVZ55706.1"/>
    </source>
</evidence>